<evidence type="ECO:0000256" key="2">
    <source>
        <dbReference type="SAM" id="SignalP"/>
    </source>
</evidence>
<organism evidence="4 5">
    <name type="scientific">Gryllus longicercus</name>
    <dbReference type="NCBI Taxonomy" id="2509291"/>
    <lineage>
        <taxon>Eukaryota</taxon>
        <taxon>Metazoa</taxon>
        <taxon>Ecdysozoa</taxon>
        <taxon>Arthropoda</taxon>
        <taxon>Hexapoda</taxon>
        <taxon>Insecta</taxon>
        <taxon>Pterygota</taxon>
        <taxon>Neoptera</taxon>
        <taxon>Polyneoptera</taxon>
        <taxon>Orthoptera</taxon>
        <taxon>Ensifera</taxon>
        <taxon>Gryllidea</taxon>
        <taxon>Grylloidea</taxon>
        <taxon>Gryllidae</taxon>
        <taxon>Gryllinae</taxon>
        <taxon>Gryllus</taxon>
    </lineage>
</organism>
<dbReference type="PROSITE" id="PS51534">
    <property type="entry name" value="SEFIR"/>
    <property type="match status" value="1"/>
</dbReference>
<dbReference type="InterPro" id="IPR013568">
    <property type="entry name" value="SEFIR_dom"/>
</dbReference>
<keyword evidence="2" id="KW-0732">Signal</keyword>
<evidence type="ECO:0000313" key="4">
    <source>
        <dbReference type="EMBL" id="KAK7873743.1"/>
    </source>
</evidence>
<dbReference type="EMBL" id="JAZDUA010000010">
    <property type="protein sequence ID" value="KAK7873743.1"/>
    <property type="molecule type" value="Genomic_DNA"/>
</dbReference>
<evidence type="ECO:0000256" key="1">
    <source>
        <dbReference type="SAM" id="Phobius"/>
    </source>
</evidence>
<keyword evidence="5" id="KW-1185">Reference proteome</keyword>
<protein>
    <recommendedName>
        <fullName evidence="3">SEFIR domain-containing protein</fullName>
    </recommendedName>
</protein>
<keyword evidence="1" id="KW-0472">Membrane</keyword>
<gene>
    <name evidence="4" type="ORF">R5R35_013274</name>
</gene>
<feature type="chain" id="PRO_5042927242" description="SEFIR domain-containing protein" evidence="2">
    <location>
        <begin position="19"/>
        <end position="604"/>
    </location>
</feature>
<proteinExistence type="predicted"/>
<name>A0AAN9W0C1_9ORTH</name>
<accession>A0AAN9W0C1</accession>
<keyword evidence="1" id="KW-0812">Transmembrane</keyword>
<feature type="domain" description="SEFIR" evidence="3">
    <location>
        <begin position="323"/>
        <end position="460"/>
    </location>
</feature>
<evidence type="ECO:0000259" key="3">
    <source>
        <dbReference type="PROSITE" id="PS51534"/>
    </source>
</evidence>
<dbReference type="Gene3D" id="3.40.50.11530">
    <property type="match status" value="1"/>
</dbReference>
<evidence type="ECO:0000313" key="5">
    <source>
        <dbReference type="Proteomes" id="UP001378592"/>
    </source>
</evidence>
<dbReference type="Pfam" id="PF08357">
    <property type="entry name" value="SEFIR"/>
    <property type="match status" value="1"/>
</dbReference>
<comment type="caution">
    <text evidence="4">The sequence shown here is derived from an EMBL/GenBank/DDBJ whole genome shotgun (WGS) entry which is preliminary data.</text>
</comment>
<reference evidence="4 5" key="1">
    <citation type="submission" date="2024-03" db="EMBL/GenBank/DDBJ databases">
        <title>The genome assembly and annotation of the cricket Gryllus longicercus Weissman &amp; Gray.</title>
        <authorList>
            <person name="Szrajer S."/>
            <person name="Gray D."/>
            <person name="Ylla G."/>
        </authorList>
    </citation>
    <scope>NUCLEOTIDE SEQUENCE [LARGE SCALE GENOMIC DNA]</scope>
    <source>
        <strain evidence="4">DAG 2021-001</strain>
        <tissue evidence="4">Whole body minus gut</tissue>
    </source>
</reference>
<sequence length="604" mass="70116">MYWLEAYFLAIVLPTVFSNVNNQLHCVNNGPTCFHQLVHFNALKEDCNIRRIEKNSAKCRDLPLRRSGSGDLGKVVLHYYLFKIENSPYFTTGLNLTFHNIKWTRLRLQYKDRSNETFNFCREFNLNPRIHMPLDASLFYDCLWSVEHEDKEFDFKYEAFDARKKTSAGRHYILKVPRHYNLLPHKPLNITPVFMYMDISELPLMVLYWETLKDVTEFHVIVYQDGKVAESKKVSDPPNEFGQFAYSYDVGFSTSEIQFSVEILDKRCIGRCEVFKSPVINIEKSVSNRPLLIGIVGSIVLLPVFLYSLYVWKRYSLLAVDTVPTVLLVYTRSLRSHTQAVLALTKYLRKYCHINALVDELDIPLTKSKDPHIWYQEAFSQADVVLVVSSPPRTDCLEEGLYQKVDLLALRILSNKLCDPQCKQKLLSLVLPYCSSDDIPVEAKNVRCYSFKKDWNELLWNMRCGMKSFWIPKIDYLCYQSQVPGGNSDLRRHGKILLDALQIAEDDVQKRNFSIHKSIDDGNFEEVPLQMVGQFTDTSDINDLMQSLKDDRPDPETDAQEVYSVFPGDLQTMDLLDREHELQFSNEHTAKSQSHQIDLNSLVL</sequence>
<keyword evidence="1" id="KW-1133">Transmembrane helix</keyword>
<feature type="transmembrane region" description="Helical" evidence="1">
    <location>
        <begin position="291"/>
        <end position="312"/>
    </location>
</feature>
<dbReference type="Proteomes" id="UP001378592">
    <property type="component" value="Unassembled WGS sequence"/>
</dbReference>
<feature type="signal peptide" evidence="2">
    <location>
        <begin position="1"/>
        <end position="18"/>
    </location>
</feature>
<dbReference type="AlphaFoldDB" id="A0AAN9W0C1"/>